<evidence type="ECO:0000313" key="1">
    <source>
        <dbReference type="EMBL" id="CAB0002545.1"/>
    </source>
</evidence>
<sequence>RTPTQFVRSIVDVRLIAATSTTSGKSATFFRLTLPNRLSDVGFVGGTSAVQSVRSGVLRSRRCVPVERHRSIAVRCNSAGSLTLYRGFSAAKRIADGTLKCQSGYSSVRTNGKLWVTGNSFWTSGKVNFVNGVALKTSFVFTNNE</sequence>
<gene>
    <name evidence="1" type="ORF">NTEN_LOCUS8332</name>
</gene>
<evidence type="ECO:0000313" key="2">
    <source>
        <dbReference type="Proteomes" id="UP000479000"/>
    </source>
</evidence>
<name>A0A6H5GIJ3_9HEMI</name>
<keyword evidence="2" id="KW-1185">Reference proteome</keyword>
<dbReference type="Proteomes" id="UP000479000">
    <property type="component" value="Unassembled WGS sequence"/>
</dbReference>
<feature type="non-terminal residue" evidence="1">
    <location>
        <position position="1"/>
    </location>
</feature>
<dbReference type="AlphaFoldDB" id="A0A6H5GIJ3"/>
<proteinExistence type="predicted"/>
<accession>A0A6H5GIJ3</accession>
<protein>
    <submittedName>
        <fullName evidence="1">Uncharacterized protein</fullName>
    </submittedName>
</protein>
<reference evidence="1 2" key="1">
    <citation type="submission" date="2020-02" db="EMBL/GenBank/DDBJ databases">
        <authorList>
            <person name="Ferguson B K."/>
        </authorList>
    </citation>
    <scope>NUCLEOTIDE SEQUENCE [LARGE SCALE GENOMIC DNA]</scope>
</reference>
<organism evidence="1 2">
    <name type="scientific">Nesidiocoris tenuis</name>
    <dbReference type="NCBI Taxonomy" id="355587"/>
    <lineage>
        <taxon>Eukaryota</taxon>
        <taxon>Metazoa</taxon>
        <taxon>Ecdysozoa</taxon>
        <taxon>Arthropoda</taxon>
        <taxon>Hexapoda</taxon>
        <taxon>Insecta</taxon>
        <taxon>Pterygota</taxon>
        <taxon>Neoptera</taxon>
        <taxon>Paraneoptera</taxon>
        <taxon>Hemiptera</taxon>
        <taxon>Heteroptera</taxon>
        <taxon>Panheteroptera</taxon>
        <taxon>Cimicomorpha</taxon>
        <taxon>Miridae</taxon>
        <taxon>Dicyphina</taxon>
        <taxon>Nesidiocoris</taxon>
    </lineage>
</organism>
<dbReference type="EMBL" id="CADCXU010012608">
    <property type="protein sequence ID" value="CAB0002545.1"/>
    <property type="molecule type" value="Genomic_DNA"/>
</dbReference>